<organism evidence="1">
    <name type="scientific">Arundo donax</name>
    <name type="common">Giant reed</name>
    <name type="synonym">Donax arundinaceus</name>
    <dbReference type="NCBI Taxonomy" id="35708"/>
    <lineage>
        <taxon>Eukaryota</taxon>
        <taxon>Viridiplantae</taxon>
        <taxon>Streptophyta</taxon>
        <taxon>Embryophyta</taxon>
        <taxon>Tracheophyta</taxon>
        <taxon>Spermatophyta</taxon>
        <taxon>Magnoliopsida</taxon>
        <taxon>Liliopsida</taxon>
        <taxon>Poales</taxon>
        <taxon>Poaceae</taxon>
        <taxon>PACMAD clade</taxon>
        <taxon>Arundinoideae</taxon>
        <taxon>Arundineae</taxon>
        <taxon>Arundo</taxon>
    </lineage>
</organism>
<reference evidence="1" key="1">
    <citation type="submission" date="2014-09" db="EMBL/GenBank/DDBJ databases">
        <authorList>
            <person name="Magalhaes I.L.F."/>
            <person name="Oliveira U."/>
            <person name="Santos F.R."/>
            <person name="Vidigal T.H.D.A."/>
            <person name="Brescovit A.D."/>
            <person name="Santos A.J."/>
        </authorList>
    </citation>
    <scope>NUCLEOTIDE SEQUENCE</scope>
    <source>
        <tissue evidence="1">Shoot tissue taken approximately 20 cm above the soil surface</tissue>
    </source>
</reference>
<protein>
    <submittedName>
        <fullName evidence="1">Uncharacterized protein</fullName>
    </submittedName>
</protein>
<name>A0A0A9HMU0_ARUDO</name>
<proteinExistence type="predicted"/>
<reference evidence="1" key="2">
    <citation type="journal article" date="2015" name="Data Brief">
        <title>Shoot transcriptome of the giant reed, Arundo donax.</title>
        <authorList>
            <person name="Barrero R.A."/>
            <person name="Guerrero F.D."/>
            <person name="Moolhuijzen P."/>
            <person name="Goolsby J.A."/>
            <person name="Tidwell J."/>
            <person name="Bellgard S.E."/>
            <person name="Bellgard M.I."/>
        </authorList>
    </citation>
    <scope>NUCLEOTIDE SEQUENCE</scope>
    <source>
        <tissue evidence="1">Shoot tissue taken approximately 20 cm above the soil surface</tissue>
    </source>
</reference>
<dbReference type="EMBL" id="GBRH01159416">
    <property type="protein sequence ID" value="JAE38480.1"/>
    <property type="molecule type" value="Transcribed_RNA"/>
</dbReference>
<dbReference type="AlphaFoldDB" id="A0A0A9HMU0"/>
<accession>A0A0A9HMU0</accession>
<evidence type="ECO:0000313" key="1">
    <source>
        <dbReference type="EMBL" id="JAE38480.1"/>
    </source>
</evidence>
<sequence>MGNQSATSSYCYMLIFYPVSTRSSSVLKGKNENHPQTEKQFF</sequence>